<dbReference type="EnsemblBacteria" id="AAB85722">
    <property type="protein sequence ID" value="AAB85722"/>
    <property type="gene ID" value="MTH_1233"/>
</dbReference>
<dbReference type="Proteomes" id="UP000005223">
    <property type="component" value="Chromosome"/>
</dbReference>
<keyword evidence="2" id="KW-0540">Nuclease</keyword>
<dbReference type="InterPro" id="IPR051827">
    <property type="entry name" value="Cas4_exonuclease"/>
</dbReference>
<feature type="domain" description="DUF83" evidence="7">
    <location>
        <begin position="205"/>
        <end position="281"/>
    </location>
</feature>
<dbReference type="EMBL" id="AE000666">
    <property type="protein sequence ID" value="AAB85722.1"/>
    <property type="molecule type" value="Genomic_DNA"/>
</dbReference>
<reference evidence="8 9" key="1">
    <citation type="journal article" date="1997" name="J. Bacteriol.">
        <title>Complete genome sequence of Methanobacterium thermoautotrophicum deltaH: functional analysis and comparative genomics.</title>
        <authorList>
            <person name="Smith D.R."/>
            <person name="Doucette-Stamm L.A."/>
            <person name="Deloughery C."/>
            <person name="Lee H.-M."/>
            <person name="Dubois J."/>
            <person name="Aldredge T."/>
            <person name="Bashirzadeh R."/>
            <person name="Blakely D."/>
            <person name="Cook R."/>
            <person name="Gilbert K."/>
            <person name="Harrison D."/>
            <person name="Hoang L."/>
            <person name="Keagle P."/>
            <person name="Lumm W."/>
            <person name="Pothier B."/>
            <person name="Qiu D."/>
            <person name="Spadafora R."/>
            <person name="Vicare R."/>
            <person name="Wang Y."/>
            <person name="Wierzbowski J."/>
            <person name="Gibson R."/>
            <person name="Jiwani N."/>
            <person name="Caruso A."/>
            <person name="Bush D."/>
            <person name="Safer H."/>
            <person name="Patwell D."/>
            <person name="Prabhakar S."/>
            <person name="McDougall S."/>
            <person name="Shimer G."/>
            <person name="Goyal A."/>
            <person name="Pietrovski S."/>
            <person name="Church G.M."/>
            <person name="Daniels C.J."/>
            <person name="Mao J.-i."/>
            <person name="Rice P."/>
            <person name="Nolling J."/>
            <person name="Reeve J.N."/>
        </authorList>
    </citation>
    <scope>NUCLEOTIDE SEQUENCE [LARGE SCALE GENOMIC DNA]</scope>
    <source>
        <strain evidence="9">ATCC 29096 / DSM 1053 / JCM 10044 / NBRC 100330 / Delta H</strain>
    </source>
</reference>
<dbReference type="InterPro" id="IPR011604">
    <property type="entry name" value="PDDEXK-like_dom_sf"/>
</dbReference>
<dbReference type="KEGG" id="mth:MTH_1233"/>
<name>O27301_METTH</name>
<keyword evidence="6" id="KW-0411">Iron-sulfur</keyword>
<dbReference type="GO" id="GO:0046872">
    <property type="term" value="F:metal ion binding"/>
    <property type="evidence" value="ECO:0007669"/>
    <property type="project" value="UniProtKB-KW"/>
</dbReference>
<proteinExistence type="predicted"/>
<dbReference type="PANTHER" id="PTHR36531:SF6">
    <property type="entry name" value="DNA REPLICATION ATP-DEPENDENT HELICASE_NUCLEASE DNA2"/>
    <property type="match status" value="1"/>
</dbReference>
<dbReference type="PANTHER" id="PTHR36531">
    <property type="entry name" value="CRISPR-ASSOCIATED EXONUCLEASE CAS4"/>
    <property type="match status" value="1"/>
</dbReference>
<gene>
    <name evidence="8" type="ordered locus">MTH_1233</name>
</gene>
<keyword evidence="9" id="KW-1185">Reference proteome</keyword>
<evidence type="ECO:0000313" key="9">
    <source>
        <dbReference type="Proteomes" id="UP000005223"/>
    </source>
</evidence>
<evidence type="ECO:0000256" key="1">
    <source>
        <dbReference type="ARBA" id="ARBA00001966"/>
    </source>
</evidence>
<dbReference type="GO" id="GO:0051536">
    <property type="term" value="F:iron-sulfur cluster binding"/>
    <property type="evidence" value="ECO:0007669"/>
    <property type="project" value="UniProtKB-KW"/>
</dbReference>
<evidence type="ECO:0000256" key="5">
    <source>
        <dbReference type="ARBA" id="ARBA00023004"/>
    </source>
</evidence>
<keyword evidence="3" id="KW-0479">Metal-binding</keyword>
<organism evidence="8 9">
    <name type="scientific">Methanothermobacter thermautotrophicus (strain ATCC 29096 / DSM 1053 / JCM 10044 / NBRC 100330 / Delta H)</name>
    <name type="common">Methanobacterium thermoautotrophicum</name>
    <dbReference type="NCBI Taxonomy" id="187420"/>
    <lineage>
        <taxon>Archaea</taxon>
        <taxon>Methanobacteriati</taxon>
        <taxon>Methanobacteriota</taxon>
        <taxon>Methanomada group</taxon>
        <taxon>Methanobacteria</taxon>
        <taxon>Methanobacteriales</taxon>
        <taxon>Methanobacteriaceae</taxon>
        <taxon>Methanothermobacter</taxon>
    </lineage>
</organism>
<evidence type="ECO:0000256" key="4">
    <source>
        <dbReference type="ARBA" id="ARBA00022801"/>
    </source>
</evidence>
<keyword evidence="4" id="KW-0378">Hydrolase</keyword>
<protein>
    <recommendedName>
        <fullName evidence="7">DUF83 domain-containing protein</fullName>
    </recommendedName>
</protein>
<dbReference type="Pfam" id="PF01930">
    <property type="entry name" value="Cas_Cas4"/>
    <property type="match status" value="1"/>
</dbReference>
<dbReference type="HOGENOM" id="CLU_1006891_0_0_2"/>
<keyword evidence="5" id="KW-0408">Iron</keyword>
<dbReference type="PIR" id="G69031">
    <property type="entry name" value="G69031"/>
</dbReference>
<comment type="cofactor">
    <cofactor evidence="1">
        <name>[4Fe-4S] cluster</name>
        <dbReference type="ChEBI" id="CHEBI:49883"/>
    </cofactor>
</comment>
<dbReference type="GO" id="GO:0016787">
    <property type="term" value="F:hydrolase activity"/>
    <property type="evidence" value="ECO:0007669"/>
    <property type="project" value="UniProtKB-KW"/>
</dbReference>
<dbReference type="STRING" id="187420.MTH_1233"/>
<dbReference type="AlphaFoldDB" id="O27301"/>
<evidence type="ECO:0000256" key="3">
    <source>
        <dbReference type="ARBA" id="ARBA00022723"/>
    </source>
</evidence>
<accession>O27301</accession>
<dbReference type="InParanoid" id="O27301"/>
<dbReference type="InterPro" id="IPR022765">
    <property type="entry name" value="Dna2/Cas4_DUF83"/>
</dbReference>
<sequence>MNPCASGYSEPINFLNVSNNLILINIIKCGDQMSVAVSMISEFMFCPLKLYLREVLGVREPMRPEAVHLRKAYLDFRAAAESITRKLEDDVGVDELESMLMEDLERILGDLNEGERDLIAEPMVFEVRTMALRIGRAMNILGGQCDRVASLLFPPLIRDYPIYDPSIELHGRVSMEISGGSYHPLKFRTSLPPASGVWPSDSLEITAQAILVEREFETEVMVSFIDYILPAERRPVVIDYRRREYLFDVLDEIRRITEDGEVPSVDLNPSRCAGCSLAEVCSREGPC</sequence>
<dbReference type="PaxDb" id="187420-MTH_1233"/>
<evidence type="ECO:0000256" key="6">
    <source>
        <dbReference type="ARBA" id="ARBA00023014"/>
    </source>
</evidence>
<evidence type="ECO:0000313" key="8">
    <source>
        <dbReference type="EMBL" id="AAB85722.1"/>
    </source>
</evidence>
<evidence type="ECO:0000256" key="2">
    <source>
        <dbReference type="ARBA" id="ARBA00022722"/>
    </source>
</evidence>
<dbReference type="Gene3D" id="3.90.320.10">
    <property type="match status" value="1"/>
</dbReference>
<dbReference type="GO" id="GO:0004518">
    <property type="term" value="F:nuclease activity"/>
    <property type="evidence" value="ECO:0007669"/>
    <property type="project" value="UniProtKB-KW"/>
</dbReference>
<evidence type="ECO:0000259" key="7">
    <source>
        <dbReference type="Pfam" id="PF01930"/>
    </source>
</evidence>